<organism evidence="2 5">
    <name type="scientific">Mycobacteroides abscessus subsp. abscessus</name>
    <dbReference type="NCBI Taxonomy" id="1185650"/>
    <lineage>
        <taxon>Bacteria</taxon>
        <taxon>Bacillati</taxon>
        <taxon>Actinomycetota</taxon>
        <taxon>Actinomycetes</taxon>
        <taxon>Mycobacteriales</taxon>
        <taxon>Mycobacteriaceae</taxon>
        <taxon>Mycobacteroides</taxon>
        <taxon>Mycobacteroides abscessus</taxon>
    </lineage>
</organism>
<reference evidence="4 5" key="1">
    <citation type="submission" date="2016-11" db="EMBL/GenBank/DDBJ databases">
        <authorList>
            <consortium name="Pathogen Informatics"/>
        </authorList>
    </citation>
    <scope>NUCLEOTIDE SEQUENCE [LARGE SCALE GENOMIC DNA]</scope>
    <source>
        <strain evidence="2 5">104</strain>
        <strain evidence="3 4">696</strain>
    </source>
</reference>
<evidence type="ECO:0000313" key="4">
    <source>
        <dbReference type="Proteomes" id="UP000184831"/>
    </source>
</evidence>
<proteinExistence type="predicted"/>
<comment type="caution">
    <text evidence="2">The sequence shown here is derived from an EMBL/GenBank/DDBJ whole genome shotgun (WGS) entry which is preliminary data.</text>
</comment>
<sequence length="91" mass="9329">MLTVAAVIIGFLGLAITLVLIQLPERVSSIQLSALATGAMAFLALTTFGLYTLSDSQALKTGAVCGAVVILLNIATVVRRRHDTASPGSSS</sequence>
<evidence type="ECO:0000313" key="3">
    <source>
        <dbReference type="EMBL" id="SIN50744.1"/>
    </source>
</evidence>
<name>A0A1N1HWI6_9MYCO</name>
<feature type="transmembrane region" description="Helical" evidence="1">
    <location>
        <begin position="59"/>
        <end position="78"/>
    </location>
</feature>
<evidence type="ECO:0000313" key="2">
    <source>
        <dbReference type="EMBL" id="SIA54643.1"/>
    </source>
</evidence>
<keyword evidence="1" id="KW-0812">Transmembrane</keyword>
<dbReference type="EMBL" id="FSHM01000002">
    <property type="protein sequence ID" value="SIA54643.1"/>
    <property type="molecule type" value="Genomic_DNA"/>
</dbReference>
<dbReference type="Proteomes" id="UP000185210">
    <property type="component" value="Unassembled WGS sequence"/>
</dbReference>
<dbReference type="Proteomes" id="UP000184831">
    <property type="component" value="Unassembled WGS sequence"/>
</dbReference>
<evidence type="ECO:0000256" key="1">
    <source>
        <dbReference type="SAM" id="Phobius"/>
    </source>
</evidence>
<accession>A0A1N1HWI6</accession>
<dbReference type="EMBL" id="FSQE01000017">
    <property type="protein sequence ID" value="SIN50744.1"/>
    <property type="molecule type" value="Genomic_DNA"/>
</dbReference>
<evidence type="ECO:0000313" key="5">
    <source>
        <dbReference type="Proteomes" id="UP000185210"/>
    </source>
</evidence>
<dbReference type="AlphaFoldDB" id="A0A1N1HWI6"/>
<protein>
    <submittedName>
        <fullName evidence="2">Uncharacterized protein</fullName>
    </submittedName>
</protein>
<keyword evidence="1" id="KW-0472">Membrane</keyword>
<dbReference type="RefSeq" id="WP_005086716.1">
    <property type="nucleotide sequence ID" value="NZ_JAROLM010000046.1"/>
</dbReference>
<feature type="transmembrane region" description="Helical" evidence="1">
    <location>
        <begin position="6"/>
        <end position="23"/>
    </location>
</feature>
<feature type="transmembrane region" description="Helical" evidence="1">
    <location>
        <begin position="35"/>
        <end position="53"/>
    </location>
</feature>
<gene>
    <name evidence="2" type="ORF">SAMEA2070301_01400</name>
    <name evidence="3" type="ORF">SAMEA2152244_04941</name>
</gene>
<keyword evidence="1" id="KW-1133">Transmembrane helix</keyword>